<evidence type="ECO:0000256" key="3">
    <source>
        <dbReference type="ARBA" id="ARBA00012664"/>
    </source>
</evidence>
<keyword evidence="9" id="KW-1185">Reference proteome</keyword>
<dbReference type="Pfam" id="PF00885">
    <property type="entry name" value="DMRL_synthase"/>
    <property type="match status" value="1"/>
</dbReference>
<dbReference type="NCBIfam" id="TIGR00114">
    <property type="entry name" value="lumazine-synth"/>
    <property type="match status" value="1"/>
</dbReference>
<comment type="similarity">
    <text evidence="2 7">Belongs to the DMRL synthase family.</text>
</comment>
<feature type="active site" description="Proton donor" evidence="7">
    <location>
        <position position="76"/>
    </location>
</feature>
<dbReference type="PANTHER" id="PTHR21058:SF0">
    <property type="entry name" value="6,7-DIMETHYL-8-RIBITYLLUMAZINE SYNTHASE"/>
    <property type="match status" value="1"/>
</dbReference>
<sequence>MIERPRILIVAATFYRDIADSLIAGAKAAMPDCDVELIEVPGAFEIPAAISMADRSDMPFDGYVALGCVIRGETSHYDYVCGESARGLMDLSLAGIPIGYGILTVENREQAEVRAGKKNKGKDAAEACLAMLALSRRYEVPA</sequence>
<keyword evidence="4 7" id="KW-0686">Riboflavin biosynthesis</keyword>
<dbReference type="SUPFAM" id="SSF52121">
    <property type="entry name" value="Lumazine synthase"/>
    <property type="match status" value="1"/>
</dbReference>
<proteinExistence type="inferred from homology"/>
<dbReference type="InterPro" id="IPR002180">
    <property type="entry name" value="LS/RS"/>
</dbReference>
<dbReference type="PANTHER" id="PTHR21058">
    <property type="entry name" value="6,7-DIMETHYL-8-RIBITYLLUMAZINE SYNTHASE DMRL SYNTHASE LUMAZINE SYNTHASE"/>
    <property type="match status" value="1"/>
</dbReference>
<organism evidence="8 9">
    <name type="scientific">Hyphobacterium marinum</name>
    <dbReference type="NCBI Taxonomy" id="3116574"/>
    <lineage>
        <taxon>Bacteria</taxon>
        <taxon>Pseudomonadati</taxon>
        <taxon>Pseudomonadota</taxon>
        <taxon>Alphaproteobacteria</taxon>
        <taxon>Maricaulales</taxon>
        <taxon>Maricaulaceae</taxon>
        <taxon>Hyphobacterium</taxon>
    </lineage>
</organism>
<protein>
    <recommendedName>
        <fullName evidence="3 7">6,7-dimethyl-8-ribityllumazine synthase</fullName>
        <shortName evidence="7">DMRL synthase</shortName>
        <shortName evidence="7">LS</shortName>
        <shortName evidence="7">Lumazine synthase</shortName>
        <ecNumber evidence="3 7">2.5.1.78</ecNumber>
    </recommendedName>
</protein>
<dbReference type="GO" id="GO:0000906">
    <property type="term" value="F:6,7-dimethyl-8-ribityllumazine synthase activity"/>
    <property type="evidence" value="ECO:0007669"/>
    <property type="project" value="UniProtKB-EC"/>
</dbReference>
<evidence type="ECO:0000313" key="8">
    <source>
        <dbReference type="EMBL" id="MEE2566672.1"/>
    </source>
</evidence>
<comment type="function">
    <text evidence="7">Catalyzes the formation of 6,7-dimethyl-8-ribityllumazine by condensation of 5-amino-6-(D-ribitylamino)uracil with 3,4-dihydroxy-2-butanone 4-phosphate. This is the penultimate step in the biosynthesis of riboflavin.</text>
</comment>
<evidence type="ECO:0000256" key="6">
    <source>
        <dbReference type="ARBA" id="ARBA00048785"/>
    </source>
</evidence>
<comment type="catalytic activity">
    <reaction evidence="6 7">
        <text>(2S)-2-hydroxy-3-oxobutyl phosphate + 5-amino-6-(D-ribitylamino)uracil = 6,7-dimethyl-8-(1-D-ribityl)lumazine + phosphate + 2 H2O + H(+)</text>
        <dbReference type="Rhea" id="RHEA:26152"/>
        <dbReference type="ChEBI" id="CHEBI:15377"/>
        <dbReference type="ChEBI" id="CHEBI:15378"/>
        <dbReference type="ChEBI" id="CHEBI:15934"/>
        <dbReference type="ChEBI" id="CHEBI:43474"/>
        <dbReference type="ChEBI" id="CHEBI:58201"/>
        <dbReference type="ChEBI" id="CHEBI:58830"/>
        <dbReference type="EC" id="2.5.1.78"/>
    </reaction>
</comment>
<feature type="binding site" evidence="7">
    <location>
        <begin position="73"/>
        <end position="74"/>
    </location>
    <ligand>
        <name>(2S)-2-hydroxy-3-oxobutyl phosphate</name>
        <dbReference type="ChEBI" id="CHEBI:58830"/>
    </ligand>
</feature>
<reference evidence="8 9" key="1">
    <citation type="submission" date="2024-01" db="EMBL/GenBank/DDBJ databases">
        <title>Hyphobacterium bacterium isolated from marine sediment.</title>
        <authorList>
            <person name="Zhao S."/>
        </authorList>
    </citation>
    <scope>NUCLEOTIDE SEQUENCE [LARGE SCALE GENOMIC DNA]</scope>
    <source>
        <strain evidence="8 9">Y60-23</strain>
    </source>
</reference>
<name>A0ABU7LZF5_9PROT</name>
<dbReference type="HAMAP" id="MF_00178">
    <property type="entry name" value="Lumazine_synth"/>
    <property type="match status" value="1"/>
</dbReference>
<evidence type="ECO:0000256" key="2">
    <source>
        <dbReference type="ARBA" id="ARBA00007424"/>
    </source>
</evidence>
<gene>
    <name evidence="7 8" type="primary">ribH</name>
    <name evidence="8" type="ORF">V0U35_08270</name>
</gene>
<feature type="binding site" evidence="7">
    <location>
        <begin position="43"/>
        <end position="45"/>
    </location>
    <ligand>
        <name>5-amino-6-(D-ribitylamino)uracil</name>
        <dbReference type="ChEBI" id="CHEBI:15934"/>
    </ligand>
</feature>
<evidence type="ECO:0000256" key="4">
    <source>
        <dbReference type="ARBA" id="ARBA00022619"/>
    </source>
</evidence>
<evidence type="ECO:0000256" key="5">
    <source>
        <dbReference type="ARBA" id="ARBA00022679"/>
    </source>
</evidence>
<dbReference type="InterPro" id="IPR036467">
    <property type="entry name" value="LS/RS_sf"/>
</dbReference>
<feature type="binding site" evidence="7">
    <location>
        <position position="100"/>
    </location>
    <ligand>
        <name>5-amino-6-(D-ribitylamino)uracil</name>
        <dbReference type="ChEBI" id="CHEBI:15934"/>
    </ligand>
</feature>
<comment type="caution">
    <text evidence="8">The sequence shown here is derived from an EMBL/GenBank/DDBJ whole genome shotgun (WGS) entry which is preliminary data.</text>
</comment>
<evidence type="ECO:0000256" key="1">
    <source>
        <dbReference type="ARBA" id="ARBA00004917"/>
    </source>
</evidence>
<dbReference type="EMBL" id="JAZDRO010000003">
    <property type="protein sequence ID" value="MEE2566672.1"/>
    <property type="molecule type" value="Genomic_DNA"/>
</dbReference>
<feature type="binding site" evidence="7">
    <location>
        <begin position="68"/>
        <end position="70"/>
    </location>
    <ligand>
        <name>5-amino-6-(D-ribitylamino)uracil</name>
        <dbReference type="ChEBI" id="CHEBI:15934"/>
    </ligand>
</feature>
<comment type="pathway">
    <text evidence="1 7">Cofactor biosynthesis; riboflavin biosynthesis; riboflavin from 2-hydroxy-3-oxobutyl phosphate and 5-amino-6-(D-ribitylamino)uracil: step 1/2.</text>
</comment>
<accession>A0ABU7LZF5</accession>
<dbReference type="InterPro" id="IPR034964">
    <property type="entry name" value="LS"/>
</dbReference>
<feature type="binding site" evidence="7">
    <location>
        <position position="114"/>
    </location>
    <ligand>
        <name>(2S)-2-hydroxy-3-oxobutyl phosphate</name>
        <dbReference type="ChEBI" id="CHEBI:58830"/>
    </ligand>
</feature>
<dbReference type="CDD" id="cd09209">
    <property type="entry name" value="Lumazine_synthase-I"/>
    <property type="match status" value="1"/>
</dbReference>
<dbReference type="EC" id="2.5.1.78" evidence="3 7"/>
<evidence type="ECO:0000313" key="9">
    <source>
        <dbReference type="Proteomes" id="UP001310692"/>
    </source>
</evidence>
<feature type="binding site" evidence="7">
    <location>
        <position position="14"/>
    </location>
    <ligand>
        <name>5-amino-6-(D-ribitylamino)uracil</name>
        <dbReference type="ChEBI" id="CHEBI:15934"/>
    </ligand>
</feature>
<dbReference type="Gene3D" id="3.40.50.960">
    <property type="entry name" value="Lumazine/riboflavin synthase"/>
    <property type="match status" value="1"/>
</dbReference>
<dbReference type="RefSeq" id="WP_330196222.1">
    <property type="nucleotide sequence ID" value="NZ_JAZDRO010000003.1"/>
</dbReference>
<keyword evidence="5 7" id="KW-0808">Transferase</keyword>
<evidence type="ECO:0000256" key="7">
    <source>
        <dbReference type="HAMAP-Rule" id="MF_00178"/>
    </source>
</evidence>
<dbReference type="Proteomes" id="UP001310692">
    <property type="component" value="Unassembled WGS sequence"/>
</dbReference>